<dbReference type="InterPro" id="IPR016181">
    <property type="entry name" value="Acyl_CoA_acyltransferase"/>
</dbReference>
<name>A0A543CM26_9ACTN</name>
<sequence length="160" mass="17631">MKVREMTLDDLPGVLELEHLLFTDDAWSEETYRDELADPGGTRHYVLAEEDDLLAGWAGLAAVGGQGDVLTIGVRPELQGRGVGSMLLTALLDEAATRHCGEVFLDVRADNDRARRLYERFGFTAVGVRKRYYQPSGVDAIVMVRESRPGDVPVRRGVGT</sequence>
<evidence type="ECO:0000256" key="3">
    <source>
        <dbReference type="ARBA" id="ARBA00022679"/>
    </source>
</evidence>
<dbReference type="AlphaFoldDB" id="A0A543CM26"/>
<proteinExistence type="inferred from homology"/>
<dbReference type="InterPro" id="IPR006464">
    <property type="entry name" value="AcTrfase_RimI/Ard1"/>
</dbReference>
<reference evidence="6 7" key="1">
    <citation type="submission" date="2019-06" db="EMBL/GenBank/DDBJ databases">
        <title>Sequencing the genomes of 1000 actinobacteria strains.</title>
        <authorList>
            <person name="Klenk H.-P."/>
        </authorList>
    </citation>
    <scope>NUCLEOTIDE SEQUENCE [LARGE SCALE GENOMIC DNA]</scope>
    <source>
        <strain evidence="6 7">DSM 102200</strain>
    </source>
</reference>
<evidence type="ECO:0000313" key="7">
    <source>
        <dbReference type="Proteomes" id="UP000316096"/>
    </source>
</evidence>
<dbReference type="InterPro" id="IPR000182">
    <property type="entry name" value="GNAT_dom"/>
</dbReference>
<comment type="caution">
    <text evidence="6">The sequence shown here is derived from an EMBL/GenBank/DDBJ whole genome shotgun (WGS) entry which is preliminary data.</text>
</comment>
<dbReference type="PROSITE" id="PS51186">
    <property type="entry name" value="GNAT"/>
    <property type="match status" value="1"/>
</dbReference>
<comment type="similarity">
    <text evidence="1">Belongs to the acetyltransferase family. RimI subfamily.</text>
</comment>
<dbReference type="Pfam" id="PF00583">
    <property type="entry name" value="Acetyltransf_1"/>
    <property type="match status" value="1"/>
</dbReference>
<dbReference type="PANTHER" id="PTHR43420">
    <property type="entry name" value="ACETYLTRANSFERASE"/>
    <property type="match status" value="1"/>
</dbReference>
<dbReference type="Gene3D" id="3.40.630.30">
    <property type="match status" value="1"/>
</dbReference>
<dbReference type="GO" id="GO:0008080">
    <property type="term" value="F:N-acetyltransferase activity"/>
    <property type="evidence" value="ECO:0007669"/>
    <property type="project" value="InterPro"/>
</dbReference>
<evidence type="ECO:0000256" key="2">
    <source>
        <dbReference type="ARBA" id="ARBA00022490"/>
    </source>
</evidence>
<keyword evidence="3 6" id="KW-0808">Transferase</keyword>
<evidence type="ECO:0000313" key="6">
    <source>
        <dbReference type="EMBL" id="TQL98145.1"/>
    </source>
</evidence>
<evidence type="ECO:0000259" key="5">
    <source>
        <dbReference type="PROSITE" id="PS51186"/>
    </source>
</evidence>
<keyword evidence="2" id="KW-0963">Cytoplasm</keyword>
<keyword evidence="7" id="KW-1185">Reference proteome</keyword>
<organism evidence="6 7">
    <name type="scientific">Actinoallomurus bryophytorum</name>
    <dbReference type="NCBI Taxonomy" id="1490222"/>
    <lineage>
        <taxon>Bacteria</taxon>
        <taxon>Bacillati</taxon>
        <taxon>Actinomycetota</taxon>
        <taxon>Actinomycetes</taxon>
        <taxon>Streptosporangiales</taxon>
        <taxon>Thermomonosporaceae</taxon>
        <taxon>Actinoallomurus</taxon>
    </lineage>
</organism>
<dbReference type="OrthoDB" id="529907at2"/>
<dbReference type="CDD" id="cd04301">
    <property type="entry name" value="NAT_SF"/>
    <property type="match status" value="1"/>
</dbReference>
<keyword evidence="4" id="KW-0012">Acyltransferase</keyword>
<feature type="domain" description="N-acetyltransferase" evidence="5">
    <location>
        <begin position="1"/>
        <end position="148"/>
    </location>
</feature>
<dbReference type="InterPro" id="IPR050680">
    <property type="entry name" value="YpeA/RimI_acetyltransf"/>
</dbReference>
<dbReference type="EMBL" id="VFOZ01000001">
    <property type="protein sequence ID" value="TQL98145.1"/>
    <property type="molecule type" value="Genomic_DNA"/>
</dbReference>
<dbReference type="PANTHER" id="PTHR43420:SF44">
    <property type="entry name" value="ACETYLTRANSFERASE YPEA"/>
    <property type="match status" value="1"/>
</dbReference>
<evidence type="ECO:0000256" key="4">
    <source>
        <dbReference type="ARBA" id="ARBA00023315"/>
    </source>
</evidence>
<dbReference type="SUPFAM" id="SSF55729">
    <property type="entry name" value="Acyl-CoA N-acyltransferases (Nat)"/>
    <property type="match status" value="1"/>
</dbReference>
<dbReference type="NCBIfam" id="TIGR01575">
    <property type="entry name" value="rimI"/>
    <property type="match status" value="1"/>
</dbReference>
<protein>
    <submittedName>
        <fullName evidence="6">Ribosomal-protein-alanine N-acetyltransferase</fullName>
    </submittedName>
</protein>
<gene>
    <name evidence="6" type="ORF">FB559_3764</name>
</gene>
<dbReference type="Proteomes" id="UP000316096">
    <property type="component" value="Unassembled WGS sequence"/>
</dbReference>
<accession>A0A543CM26</accession>
<evidence type="ECO:0000256" key="1">
    <source>
        <dbReference type="ARBA" id="ARBA00005395"/>
    </source>
</evidence>